<dbReference type="InterPro" id="IPR019734">
    <property type="entry name" value="TPR_rpt"/>
</dbReference>
<dbReference type="PROSITE" id="PS50005">
    <property type="entry name" value="TPR"/>
    <property type="match status" value="2"/>
</dbReference>
<feature type="repeat" description="TPR" evidence="8">
    <location>
        <begin position="179"/>
        <end position="212"/>
    </location>
</feature>
<evidence type="ECO:0000313" key="11">
    <source>
        <dbReference type="Proteomes" id="UP000295293"/>
    </source>
</evidence>
<feature type="repeat" description="TPR" evidence="8">
    <location>
        <begin position="111"/>
        <end position="144"/>
    </location>
</feature>
<dbReference type="Gene3D" id="3.40.50.11380">
    <property type="match status" value="1"/>
</dbReference>
<dbReference type="Gene3D" id="3.40.50.2000">
    <property type="entry name" value="Glycogen Phosphorylase B"/>
    <property type="match status" value="1"/>
</dbReference>
<comment type="similarity">
    <text evidence="2">Belongs to the glycosyltransferase 41 family. O-GlcNAc transferase subfamily.</text>
</comment>
<name>A0A4R6Z2B4_9GAMM</name>
<evidence type="ECO:0000256" key="8">
    <source>
        <dbReference type="PROSITE-ProRule" id="PRU00339"/>
    </source>
</evidence>
<dbReference type="EC" id="2.4.1.255" evidence="3"/>
<dbReference type="InterPro" id="IPR011990">
    <property type="entry name" value="TPR-like_helical_dom_sf"/>
</dbReference>
<dbReference type="RefSeq" id="WP_133818089.1">
    <property type="nucleotide sequence ID" value="NZ_SNZH01000004.1"/>
</dbReference>
<gene>
    <name evidence="10" type="ORF">DFR29_104149</name>
</gene>
<reference evidence="10 11" key="1">
    <citation type="submission" date="2019-03" db="EMBL/GenBank/DDBJ databases">
        <title>Genomic Encyclopedia of Type Strains, Phase IV (KMG-IV): sequencing the most valuable type-strain genomes for metagenomic binning, comparative biology and taxonomic classification.</title>
        <authorList>
            <person name="Goeker M."/>
        </authorList>
    </citation>
    <scope>NUCLEOTIDE SEQUENCE [LARGE SCALE GENOMIC DNA]</scope>
    <source>
        <strain evidence="10 11">DSM 21667</strain>
    </source>
</reference>
<evidence type="ECO:0000256" key="1">
    <source>
        <dbReference type="ARBA" id="ARBA00004922"/>
    </source>
</evidence>
<evidence type="ECO:0000256" key="5">
    <source>
        <dbReference type="ARBA" id="ARBA00022679"/>
    </source>
</evidence>
<comment type="caution">
    <text evidence="10">The sequence shown here is derived from an EMBL/GenBank/DDBJ whole genome shotgun (WGS) entry which is preliminary data.</text>
</comment>
<dbReference type="AlphaFoldDB" id="A0A4R6Z2B4"/>
<comment type="pathway">
    <text evidence="1">Protein modification; protein glycosylation.</text>
</comment>
<sequence length="705" mass="76077">MSESPRAAFEAAWAQAQAALQSGNAAAALPPLQQCLQLQPQQPGLWLQTAVSAFQAEQGGLARQLLQQAAQRWPQDTNIGFHFAYLCELGGDLATAVAQYRRTLEGDPNHAQSLHNLAGLLARNEQPAAALDLLQRLIELNPADAGLQVAAAELALQSGAAARARTLAGAALLLAADDAAALRVFAKAARHLGDLSTALPALQRALAMTPERAGLMADLGQTQIDAGDFAVGRRTLQQAATLDPQRRTLDWLAALALPALPLSDDEIDASRADFAAQLERIHAELRLDTPAQIDGAYEAICRVLPFPLHYQPRDNCALGRRYGDLVQRVMQAAGGALGEAPVPRAEAQRLRVGFVSAELREHTVTRYFGRWLEQLDAQRFERHAWHCGAIVDATTQQIAQQVDFFQHAPFAPLQIAQRIRAAQLDVVVLLDVGMDAHMHALAALPLAPRQYLAYGHPVSSGLPGLSGFLSSERLESAGADGHYREPLLRLPGLGALPRQPRLQARASWQPRRAGAAPQLLCAQNLGKLIPAFDATLARIAAESGAQIAFYTGPAGMQPLEQRFLARIGSAFRDRGLDPDQHLLMRARTSYADYLDDLARADLVLDSPWFCGGATSLDACHVGVPVVTWEGEFLRSRQTAGMLRLLDLPGSIADNEDGYIARALELIDDAAANRDLREALRARAPRLFDAGAGLDALADLLGRRNR</sequence>
<dbReference type="InterPro" id="IPR051939">
    <property type="entry name" value="Glycosyltr_41/O-GlcNAc_trsf"/>
</dbReference>
<accession>A0A4R6Z2B4</accession>
<dbReference type="SMART" id="SM00028">
    <property type="entry name" value="TPR"/>
    <property type="match status" value="4"/>
</dbReference>
<dbReference type="Proteomes" id="UP000295293">
    <property type="component" value="Unassembled WGS sequence"/>
</dbReference>
<keyword evidence="6" id="KW-0677">Repeat</keyword>
<keyword evidence="4" id="KW-0328">Glycosyltransferase</keyword>
<dbReference type="GO" id="GO:0097363">
    <property type="term" value="F:protein O-acetylglucosaminyltransferase activity"/>
    <property type="evidence" value="ECO:0007669"/>
    <property type="project" value="UniProtKB-EC"/>
</dbReference>
<keyword evidence="11" id="KW-1185">Reference proteome</keyword>
<dbReference type="PANTHER" id="PTHR44835:SF1">
    <property type="entry name" value="PROTEIN O-GLCNAC TRANSFERASE"/>
    <property type="match status" value="1"/>
</dbReference>
<dbReference type="Pfam" id="PF13844">
    <property type="entry name" value="Glyco_transf_41"/>
    <property type="match status" value="1"/>
</dbReference>
<keyword evidence="5 10" id="KW-0808">Transferase</keyword>
<dbReference type="InterPro" id="IPR029489">
    <property type="entry name" value="OGT/SEC/SPY_C"/>
</dbReference>
<evidence type="ECO:0000256" key="6">
    <source>
        <dbReference type="ARBA" id="ARBA00022737"/>
    </source>
</evidence>
<dbReference type="PANTHER" id="PTHR44835">
    <property type="entry name" value="UDP-N-ACETYLGLUCOSAMINE--PEPTIDE N-ACETYLGLUCOSAMINYLTRANSFERASE SPINDLY-RELATED"/>
    <property type="match status" value="1"/>
</dbReference>
<evidence type="ECO:0000259" key="9">
    <source>
        <dbReference type="Pfam" id="PF13844"/>
    </source>
</evidence>
<dbReference type="Gene3D" id="1.25.40.10">
    <property type="entry name" value="Tetratricopeptide repeat domain"/>
    <property type="match status" value="1"/>
</dbReference>
<evidence type="ECO:0000256" key="7">
    <source>
        <dbReference type="ARBA" id="ARBA00022803"/>
    </source>
</evidence>
<feature type="domain" description="O-GlcNAc transferase C-terminal" evidence="9">
    <location>
        <begin position="599"/>
        <end position="680"/>
    </location>
</feature>
<dbReference type="SUPFAM" id="SSF48452">
    <property type="entry name" value="TPR-like"/>
    <property type="match status" value="1"/>
</dbReference>
<dbReference type="OrthoDB" id="146908at2"/>
<evidence type="ECO:0000313" key="10">
    <source>
        <dbReference type="EMBL" id="TDR45721.1"/>
    </source>
</evidence>
<evidence type="ECO:0000256" key="2">
    <source>
        <dbReference type="ARBA" id="ARBA00005386"/>
    </source>
</evidence>
<evidence type="ECO:0000256" key="4">
    <source>
        <dbReference type="ARBA" id="ARBA00022676"/>
    </source>
</evidence>
<keyword evidence="7 8" id="KW-0802">TPR repeat</keyword>
<evidence type="ECO:0000256" key="3">
    <source>
        <dbReference type="ARBA" id="ARBA00011970"/>
    </source>
</evidence>
<protein>
    <recommendedName>
        <fullName evidence="3">protein O-GlcNAc transferase</fullName>
        <ecNumber evidence="3">2.4.1.255</ecNumber>
    </recommendedName>
</protein>
<dbReference type="EMBL" id="SNZH01000004">
    <property type="protein sequence ID" value="TDR45721.1"/>
    <property type="molecule type" value="Genomic_DNA"/>
</dbReference>
<organism evidence="10 11">
    <name type="scientific">Tahibacter aquaticus</name>
    <dbReference type="NCBI Taxonomy" id="520092"/>
    <lineage>
        <taxon>Bacteria</taxon>
        <taxon>Pseudomonadati</taxon>
        <taxon>Pseudomonadota</taxon>
        <taxon>Gammaproteobacteria</taxon>
        <taxon>Lysobacterales</taxon>
        <taxon>Rhodanobacteraceae</taxon>
        <taxon>Tahibacter</taxon>
    </lineage>
</organism>
<proteinExistence type="inferred from homology"/>